<gene>
    <name evidence="1" type="ORF">UFOVP48_25</name>
</gene>
<accession>A0A6J5KQH3</accession>
<protein>
    <submittedName>
        <fullName evidence="1">Uncharacterized protein</fullName>
    </submittedName>
</protein>
<reference evidence="1" key="1">
    <citation type="submission" date="2020-04" db="EMBL/GenBank/DDBJ databases">
        <authorList>
            <person name="Chiriac C."/>
            <person name="Salcher M."/>
            <person name="Ghai R."/>
            <person name="Kavagutti S V."/>
        </authorList>
    </citation>
    <scope>NUCLEOTIDE SEQUENCE</scope>
</reference>
<dbReference type="EMBL" id="LR796172">
    <property type="protein sequence ID" value="CAB4123535.1"/>
    <property type="molecule type" value="Genomic_DNA"/>
</dbReference>
<organism evidence="1">
    <name type="scientific">uncultured Caudovirales phage</name>
    <dbReference type="NCBI Taxonomy" id="2100421"/>
    <lineage>
        <taxon>Viruses</taxon>
        <taxon>Duplodnaviria</taxon>
        <taxon>Heunggongvirae</taxon>
        <taxon>Uroviricota</taxon>
        <taxon>Caudoviricetes</taxon>
        <taxon>Peduoviridae</taxon>
        <taxon>Maltschvirus</taxon>
        <taxon>Maltschvirus maltsch</taxon>
    </lineage>
</organism>
<dbReference type="InterPro" id="IPR021496">
    <property type="entry name" value="DUF3150"/>
</dbReference>
<dbReference type="Pfam" id="PF11348">
    <property type="entry name" value="DUF3150"/>
    <property type="match status" value="1"/>
</dbReference>
<sequence length="295" mass="33509">MTTNNHIAGVARAAMLVDLNIAIYSGRKQDRATQAEVTTSKGSGSKKAASVYKNLFAECKELEAITKFQARARSEHYRLTMPWNDRGARLLPTKSLLNYKQVMNRYQQEFERLVDAFLVKYSTLVAAAAFQLGTLFDRKEYPDAAQVAQRFRMDLAFVPLPISGDFRLDVESEVQRELMEQYDRRLEEQLASATKDSWTRLYEALSRLSDRLTVDDDGKKKIFHDTIVTGAVELCELLTAMNVTNDPQLESARKQLQEVLLGVTPKELRDEDGTRVLTKQKVDQILSAFDWGNDA</sequence>
<name>A0A6J5KQH3_9CAUD</name>
<proteinExistence type="predicted"/>
<evidence type="ECO:0000313" key="1">
    <source>
        <dbReference type="EMBL" id="CAB4123535.1"/>
    </source>
</evidence>